<dbReference type="GO" id="GO:0005524">
    <property type="term" value="F:ATP binding"/>
    <property type="evidence" value="ECO:0007669"/>
    <property type="project" value="InterPro"/>
</dbReference>
<dbReference type="KEGG" id="ppsc:EHS13_04165"/>
<dbReference type="AlphaFoldDB" id="A0A6B8RE06"/>
<dbReference type="InterPro" id="IPR027417">
    <property type="entry name" value="P-loop_NTPase"/>
</dbReference>
<dbReference type="Gene3D" id="3.10.590.10">
    <property type="entry name" value="ph1033 like domains"/>
    <property type="match status" value="1"/>
</dbReference>
<dbReference type="InterPro" id="IPR052934">
    <property type="entry name" value="Methyl-DNA_Rec/Restrict_Enz"/>
</dbReference>
<dbReference type="PANTHER" id="PTHR37291">
    <property type="entry name" value="5-METHYLCYTOSINE-SPECIFIC RESTRICTION ENZYME B"/>
    <property type="match status" value="1"/>
</dbReference>
<dbReference type="GO" id="GO:0016887">
    <property type="term" value="F:ATP hydrolysis activity"/>
    <property type="evidence" value="ECO:0007669"/>
    <property type="project" value="InterPro"/>
</dbReference>
<dbReference type="InterPro" id="IPR011704">
    <property type="entry name" value="ATPase_dyneun-rel_AAA"/>
</dbReference>
<dbReference type="REBASE" id="369186">
    <property type="entry name" value="Pps311T8McrBCP"/>
</dbReference>
<dbReference type="EMBL" id="CP034235">
    <property type="protein sequence ID" value="QGQ94157.1"/>
    <property type="molecule type" value="Genomic_DNA"/>
</dbReference>
<dbReference type="SUPFAM" id="SSF88697">
    <property type="entry name" value="PUA domain-like"/>
    <property type="match status" value="1"/>
</dbReference>
<proteinExistence type="predicted"/>
<dbReference type="OrthoDB" id="9781481at2"/>
<gene>
    <name evidence="2" type="ORF">EHS13_04165</name>
</gene>
<dbReference type="SUPFAM" id="SSF52540">
    <property type="entry name" value="P-loop containing nucleoside triphosphate hydrolases"/>
    <property type="match status" value="1"/>
</dbReference>
<dbReference type="InterPro" id="IPR003593">
    <property type="entry name" value="AAA+_ATPase"/>
</dbReference>
<dbReference type="PANTHER" id="PTHR37291:SF1">
    <property type="entry name" value="TYPE IV METHYL-DIRECTED RESTRICTION ENZYME ECOKMCRB SUBUNIT"/>
    <property type="match status" value="1"/>
</dbReference>
<dbReference type="Proteomes" id="UP000426246">
    <property type="component" value="Chromosome"/>
</dbReference>
<sequence>MSNWIFQGNPKHFDIDTYLHENVLLQWDVRQKHFKDEMQINDPVFIWRSDGDQKNSGGVIGLSHIAGLPQYDEERECWTVQLRLQEQRISPELGMLHRYELKDWPETSILPIFKINQNTNYKLTDNEYETLLELWKTPGLLNEKSSMSNLEKYLHVFRKQAAKWFESCDFLGENDTFFQTFKDPNRLKVMEWIDFQGLGKHINAFVSMPLARGKALGNMNGPIEKYRSSFQYLLYDKAPLAERMKRFATDEKYKLFGIGNSSVSEIIGSVFPDEYCFYNQRDKVAVENILLFDPGYARGDSFADKFIKFQNCLKKEDVVGKYIEIVGKQTKLPIYLEIDQFFSFLYVNYGKKVEAVPVNEPNVQHWLLAAGENSDQWEDFRDNNLIAIGWSELGDLQQYQSKQEITDKLKELHNVPHNPTNVALANYQFVKDMKVGDYVIIKKGKRTIIAYGQITSDYRYDLARSNYKSVRSVEWLSIGTWNFSPIDESTLATKTLTNLTPYEDYLKEILVLIENPIVTITGVEPPSPDDAPPYSLEQLLEEVFLSADQSEEIKAALTFKKNLILQGPPGVGKTFVAKRLAYYHNGVRDDSRISMIQFHQSYSYEDFIQGYKPVVSGGFALKNGIFYDFCQKATKDPDHNYYLIIDEINRGNLSKIFGEVMMLIESDKRSKAYSVKLTYSDDSEQFYIPVNLYLIGTMNTADRSLALVDYALRRRFAFVSIEPAFGTVSFKEFLQSKGISQGFIQKIVTSLNEINREITEDRVNLGKGYEIGHSYFCPYETIMDEEVWFRRILKLEVEPLLREYWFDDEDKVRNLLERA</sequence>
<reference evidence="3" key="1">
    <citation type="submission" date="2018-11" db="EMBL/GenBank/DDBJ databases">
        <title>Complete genome sequence of Paenibacillus sp. ML311-T8.</title>
        <authorList>
            <person name="Nam Y.-D."/>
            <person name="Kang J."/>
            <person name="Chung W.-H."/>
            <person name="Park Y.S."/>
        </authorList>
    </citation>
    <scope>NUCLEOTIDE SEQUENCE [LARGE SCALE GENOMIC DNA]</scope>
    <source>
        <strain evidence="3">ML311-T8</strain>
    </source>
</reference>
<name>A0A6B8RE06_9BACL</name>
<feature type="domain" description="AAA+ ATPase" evidence="1">
    <location>
        <begin position="559"/>
        <end position="722"/>
    </location>
</feature>
<dbReference type="RefSeq" id="WP_155699156.1">
    <property type="nucleotide sequence ID" value="NZ_CP034235.1"/>
</dbReference>
<evidence type="ECO:0000313" key="2">
    <source>
        <dbReference type="EMBL" id="QGQ94157.1"/>
    </source>
</evidence>
<dbReference type="Pfam" id="PF07728">
    <property type="entry name" value="AAA_5"/>
    <property type="match status" value="1"/>
</dbReference>
<accession>A0A6B8RE06</accession>
<dbReference type="InterPro" id="IPR015947">
    <property type="entry name" value="PUA-like_sf"/>
</dbReference>
<evidence type="ECO:0000313" key="3">
    <source>
        <dbReference type="Proteomes" id="UP000426246"/>
    </source>
</evidence>
<protein>
    <submittedName>
        <fullName evidence="2">EVE domain-containing protein</fullName>
    </submittedName>
</protein>
<evidence type="ECO:0000259" key="1">
    <source>
        <dbReference type="SMART" id="SM00382"/>
    </source>
</evidence>
<dbReference type="SMART" id="SM00382">
    <property type="entry name" value="AAA"/>
    <property type="match status" value="1"/>
</dbReference>
<keyword evidence="3" id="KW-1185">Reference proteome</keyword>
<dbReference type="Gene3D" id="3.40.50.300">
    <property type="entry name" value="P-loop containing nucleotide triphosphate hydrolases"/>
    <property type="match status" value="1"/>
</dbReference>
<dbReference type="CDD" id="cd00009">
    <property type="entry name" value="AAA"/>
    <property type="match status" value="1"/>
</dbReference>
<organism evidence="2 3">
    <name type="scientific">Paenibacillus psychroresistens</name>
    <dbReference type="NCBI Taxonomy" id="1778678"/>
    <lineage>
        <taxon>Bacteria</taxon>
        <taxon>Bacillati</taxon>
        <taxon>Bacillota</taxon>
        <taxon>Bacilli</taxon>
        <taxon>Bacillales</taxon>
        <taxon>Paenibacillaceae</taxon>
        <taxon>Paenibacillus</taxon>
    </lineage>
</organism>